<dbReference type="PANTHER" id="PTHR48207">
    <property type="entry name" value="SUCCINATE--HYDROXYMETHYLGLUTARATE COA-TRANSFERASE"/>
    <property type="match status" value="1"/>
</dbReference>
<proteinExistence type="predicted"/>
<name>A0ABV7GU38_9RHOB</name>
<evidence type="ECO:0000313" key="2">
    <source>
        <dbReference type="EMBL" id="MFC3143525.1"/>
    </source>
</evidence>
<dbReference type="EMBL" id="JBHRTB010000010">
    <property type="protein sequence ID" value="MFC3143525.1"/>
    <property type="molecule type" value="Genomic_DNA"/>
</dbReference>
<sequence length="416" mass="44106">MTAWGALDRGGPLAGVKVLDFSRILSGPYATLTLADMGADVIKVEPLGTGDATRDFPPFKGPLSHYFIALNRGKRSIALDLKDPRGLGVARALAAQADIVIENFRPGVMDRLGLGYDQLSQDNPGLIYCGISGFGADSPLTDRPAFDIVAQALSGAMSLNRAPGQPPNKLGLPLGDMAGSIFAVHGVLAALHQRGQTGKGQKVDVAMLDSLMAMLTYHAQIYFVSGKPPAPVGTKHPSIVPYGAFPTSDGHVIVACLTETFWVSFTRCLGLPELAEDPRFARYDERLANRDALEAIIDDRMRQEPTAYWLDRLDANDVPNAPILDVDEALEQPHVAARGLVQTVTHPTAGEMRVVRGPLRFDGVAPDVGRAPPLAGEDTLDVLAEVLGLDPAACEDLIASGAASAYGRATAVAEEN</sequence>
<dbReference type="GO" id="GO:0016740">
    <property type="term" value="F:transferase activity"/>
    <property type="evidence" value="ECO:0007669"/>
    <property type="project" value="UniProtKB-KW"/>
</dbReference>
<evidence type="ECO:0000313" key="3">
    <source>
        <dbReference type="Proteomes" id="UP001595632"/>
    </source>
</evidence>
<protein>
    <submittedName>
        <fullName evidence="2">CaiB/BaiF CoA transferase family protein</fullName>
    </submittedName>
</protein>
<keyword evidence="1 2" id="KW-0808">Transferase</keyword>
<dbReference type="InterPro" id="IPR044855">
    <property type="entry name" value="CoA-Trfase_III_dom3_sf"/>
</dbReference>
<dbReference type="InterPro" id="IPR023606">
    <property type="entry name" value="CoA-Trfase_III_dom_1_sf"/>
</dbReference>
<reference evidence="3" key="1">
    <citation type="journal article" date="2019" name="Int. J. Syst. Evol. Microbiol.">
        <title>The Global Catalogue of Microorganisms (GCM) 10K type strain sequencing project: providing services to taxonomists for standard genome sequencing and annotation.</title>
        <authorList>
            <consortium name="The Broad Institute Genomics Platform"/>
            <consortium name="The Broad Institute Genome Sequencing Center for Infectious Disease"/>
            <person name="Wu L."/>
            <person name="Ma J."/>
        </authorList>
    </citation>
    <scope>NUCLEOTIDE SEQUENCE [LARGE SCALE GENOMIC DNA]</scope>
    <source>
        <strain evidence="3">KCTC 52366</strain>
    </source>
</reference>
<organism evidence="2 3">
    <name type="scientific">Psychromarinibacter halotolerans</name>
    <dbReference type="NCBI Taxonomy" id="1775175"/>
    <lineage>
        <taxon>Bacteria</taxon>
        <taxon>Pseudomonadati</taxon>
        <taxon>Pseudomonadota</taxon>
        <taxon>Alphaproteobacteria</taxon>
        <taxon>Rhodobacterales</taxon>
        <taxon>Paracoccaceae</taxon>
        <taxon>Psychromarinibacter</taxon>
    </lineage>
</organism>
<dbReference type="PANTHER" id="PTHR48207:SF3">
    <property type="entry name" value="SUCCINATE--HYDROXYMETHYLGLUTARATE COA-TRANSFERASE"/>
    <property type="match status" value="1"/>
</dbReference>
<keyword evidence="3" id="KW-1185">Reference proteome</keyword>
<accession>A0ABV7GU38</accession>
<dbReference type="InterPro" id="IPR050483">
    <property type="entry name" value="CoA-transferase_III_domain"/>
</dbReference>
<dbReference type="SUPFAM" id="SSF89796">
    <property type="entry name" value="CoA-transferase family III (CaiB/BaiF)"/>
    <property type="match status" value="1"/>
</dbReference>
<gene>
    <name evidence="2" type="ORF">ACFOGP_12450</name>
</gene>
<evidence type="ECO:0000256" key="1">
    <source>
        <dbReference type="ARBA" id="ARBA00022679"/>
    </source>
</evidence>
<dbReference type="Gene3D" id="3.30.1540.10">
    <property type="entry name" value="formyl-coa transferase, domain 3"/>
    <property type="match status" value="1"/>
</dbReference>
<dbReference type="Gene3D" id="3.40.50.10540">
    <property type="entry name" value="Crotonobetainyl-coa:carnitine coa-transferase, domain 1"/>
    <property type="match status" value="1"/>
</dbReference>
<comment type="caution">
    <text evidence="2">The sequence shown here is derived from an EMBL/GenBank/DDBJ whole genome shotgun (WGS) entry which is preliminary data.</text>
</comment>
<dbReference type="Proteomes" id="UP001595632">
    <property type="component" value="Unassembled WGS sequence"/>
</dbReference>
<dbReference type="Pfam" id="PF02515">
    <property type="entry name" value="CoA_transf_3"/>
    <property type="match status" value="1"/>
</dbReference>
<dbReference type="RefSeq" id="WP_275630809.1">
    <property type="nucleotide sequence ID" value="NZ_JARGYD010000001.1"/>
</dbReference>
<dbReference type="InterPro" id="IPR003673">
    <property type="entry name" value="CoA-Trfase_fam_III"/>
</dbReference>